<dbReference type="EMBL" id="JACKWZ010000411">
    <property type="protein sequence ID" value="KAF9408049.1"/>
    <property type="molecule type" value="Genomic_DNA"/>
</dbReference>
<accession>A0A835G6H0</accession>
<comment type="caution">
    <text evidence="1">The sequence shown here is derived from an EMBL/GenBank/DDBJ whole genome shotgun (WGS) entry which is preliminary data.</text>
</comment>
<sequence>KYRCPFHSLDYFGLERLNINVDCGAHQATLTLTTMPPLTLEGETLGEKRRNFNKLVADAVVSKHYELTPISDTDSDINNLLKIEIACKNRNVDYVIEVMKSKDMLYASTAIKKSTWLITDPQYANIINPEYLHTQLKPYMTTKAFNKLMLHIRLNLKDESRVETFYEYFKETENACKWLQNCSIPFIENVIQNERLVPKWLFERLCNRSDNFLAYNNRVQIYPYERGNLVLFMLKSHTEEVLNIFEGEEVSRAPDLGKKRTKFLLRTCPDRIFNNFKKYSTSLDNSMLVKHVKKSEIEAFLYQNATELAFYYEDKKFMEFIRKMDEKERIEFIRKAFIDRTEMIFEEGDMKWFDAVFRYYQWYEFFPFDIAFTKIKNLILKQNSPSERCDMLSVLISNAKNNAEHVNMLLTYVLEKQINVPFKFKIKFINDLLLNVSPHKLDEATWNILDQLFHSMDVYTETENDVQLCRESIILRKVLNDEPVPEIIKQKCTFTSFKNIFKTLNEKQKLKLFTYIFNSLIENIKHKLCVNESDYKDIVNILENMFTLLKDWKKALSDYPVVHEQIQKLIQIKEEMKWTTDLAHLYNMNKSWRKYLFEVSLSLSLCEETCLHALKHKPQLLTRHDNQIHTLRTNDAVSLRRVLAKLRVYWPDSLARHWTEAYMQSLNEPTGQKAVIKGLFVLLAANQVVKLSKKYVPNDFDINWGDTDQIDIIMRKNIANHLHIVRPFVPLDTLLWFAKGDYLQYAVPSLNAMIPNLDVVESQEYLPKLLDAPVSLQKFGLHLAFQKFKPNDLKIIFSNSYEYLSSLPESADCKKYVNNLLSYTPTVMEFLDEDFVAYKLLSQAVSKFDTSWHGNQYLPSLACYILCGRNEENQVQRFRKIISVIDEMFKNWDTIESGEGSQRNFDDFLSKMVYHFIEYFKRNFNLPIPVKVFTEICTKIENDLSVSENYVKLTSWKLVTTYVTLLNEFIGLETHNDHQYDDIKLFPSFGKAIVRHLKEDCNEYGPIVHHCFANALEKALEMLRINNDEMKLEILRHILNDGDFDLAYLVVSKVVPKEPRDEAKHLQTELIKKLKLNSSPFKRQLFNNLVADAVASKHYGLTPINYTDSDLDNLLKIEIACKNKNVDYVIEVMKSKDMLYASTAIKKSTWLITDPQYANIINPEYLHTQLKPYMTTKAFNKLMLHIRLNLKDESRVETFYEYLKETDDACKWLQHCSIPFIENVIKNERRVPVSVFKRLCKRSAHFLSYQSRAESRFRSVQEHVLFMLKSHTEDVIKMFEEDKYHYMPSLNRKRTKIIMKKYPQKVFDEFDKYYGSLDLSEFAKYLPKNEIKTFLCKATQYMFTQIETWRYFLNNMEKDDRFEFVKKTLIDKTEFDIITDQSIRKFLEETNTYQWYEFLPFDVAFSELKNLIRKQNLPADRCSILTILISSARKNPDYIKALLKYYYEKHINEPYKYKIQFVNALLSNVSTHEYDVETWNYLNQLFHSMEVYVESNNDVRQCLEAIILYNVIHDEPVPEIVEQKQSFNTFRNKRNALNEEQQNKLFTYILNSTWSKIKPDNITNESQLDMNLRELGNVMLLLNDWNKTITDYPFVLEKIQELTKIKDENNWNTDLANLYNVNKSWRKYMFEEALSLSLCEETCLNALKHKPQLLTRHDKQIHTLRTNDAVSLRRVLAKLRVYWPDTLAQHWREAYMQSLNEPTGQKSIIEGVILLSPIDQVIQLGKKYIPASFKINWSDANQTEINIQKNIAKHLHIARPLVSLDAVLWYAKGDFLQYAVPSLSVVLHNISDVENREYLPKLLDAPVSLQKFGIRQIFFKFEINDMIDIVSKIWNTTKNPSIRSIIFLRTYKKLCNIKNECKEKCLWKLLSLFLDDKSFEKSRCIYRKLIHVDDIPVSVQGDFFMKSYNILSSLSDSIDKDSYLFNQIFIHVPKIMERLDEDFVANELLSPAGTKFCAHDSEYINSFACYVLCGKSEEQQLLRFNRVLRPAMEEAFQCWDHNRSGSFYVRKQFKMLLNCLGWYFIVYFSLNKVPIPTKLFAEILKTMQDGLPIIKNYVLITSWKLVTEYVKLMEEHETVSNAFKLSNFKRSQFHDSGEIAYAYMDNEPLEVWEDINKKISPYLGPKVVLFLKEDCKQYGPTIYNVFGSAFQNMFQILSLKMYDYIVDTLKYMLVDENFIPNYLLVSLCFPQLYSNKFKSELTELREKLRSNTCNTAKLHYY</sequence>
<evidence type="ECO:0000313" key="1">
    <source>
        <dbReference type="EMBL" id="KAF9408049.1"/>
    </source>
</evidence>
<feature type="non-terminal residue" evidence="1">
    <location>
        <position position="1"/>
    </location>
</feature>
<evidence type="ECO:0000313" key="2">
    <source>
        <dbReference type="Proteomes" id="UP000648187"/>
    </source>
</evidence>
<organism evidence="1 2">
    <name type="scientific">Spodoptera exigua</name>
    <name type="common">Beet armyworm</name>
    <name type="synonym">Noctua fulgens</name>
    <dbReference type="NCBI Taxonomy" id="7107"/>
    <lineage>
        <taxon>Eukaryota</taxon>
        <taxon>Metazoa</taxon>
        <taxon>Ecdysozoa</taxon>
        <taxon>Arthropoda</taxon>
        <taxon>Hexapoda</taxon>
        <taxon>Insecta</taxon>
        <taxon>Pterygota</taxon>
        <taxon>Neoptera</taxon>
        <taxon>Endopterygota</taxon>
        <taxon>Lepidoptera</taxon>
        <taxon>Glossata</taxon>
        <taxon>Ditrysia</taxon>
        <taxon>Noctuoidea</taxon>
        <taxon>Noctuidae</taxon>
        <taxon>Amphipyrinae</taxon>
        <taxon>Spodoptera</taxon>
    </lineage>
</organism>
<reference evidence="1" key="1">
    <citation type="submission" date="2020-08" db="EMBL/GenBank/DDBJ databases">
        <title>Spodoptera exigua strain:BAW_Kor-Di-RS1 Genome sequencing and assembly.</title>
        <authorList>
            <person name="Kim J."/>
            <person name="Nam H.Y."/>
            <person name="Kwon M."/>
            <person name="Choi J.H."/>
            <person name="Cho S.R."/>
            <person name="Kim G.-H."/>
        </authorList>
    </citation>
    <scope>NUCLEOTIDE SEQUENCE</scope>
    <source>
        <strain evidence="1">BAW_Kor-Di-RS1</strain>
        <tissue evidence="1">Whole-body</tissue>
    </source>
</reference>
<keyword evidence="2" id="KW-1185">Reference proteome</keyword>
<proteinExistence type="predicted"/>
<name>A0A835G6H0_SPOEX</name>
<protein>
    <submittedName>
        <fullName evidence="1">Uncharacterized protein</fullName>
    </submittedName>
</protein>
<gene>
    <name evidence="1" type="ORF">HW555_012140</name>
</gene>
<dbReference type="Proteomes" id="UP000648187">
    <property type="component" value="Unassembled WGS sequence"/>
</dbReference>